<gene>
    <name evidence="13" type="primary">recU</name>
    <name evidence="16" type="ORF">HMPREF9698_00472</name>
</gene>
<dbReference type="eggNOG" id="COG3331">
    <property type="taxonomic scope" value="Bacteria"/>
</dbReference>
<evidence type="ECO:0000256" key="11">
    <source>
        <dbReference type="ARBA" id="ARBA00023447"/>
    </source>
</evidence>
<dbReference type="GO" id="GO:0008821">
    <property type="term" value="F:crossover junction DNA endonuclease activity"/>
    <property type="evidence" value="ECO:0007669"/>
    <property type="project" value="UniProtKB-EC"/>
</dbReference>
<dbReference type="Gene3D" id="3.40.1350.10">
    <property type="match status" value="1"/>
</dbReference>
<comment type="catalytic activity">
    <reaction evidence="13">
        <text>Endonucleolytic cleavage at a junction such as a reciprocal single-stranded crossover between two homologous DNA duplexes (Holliday junction).</text>
        <dbReference type="EC" id="3.1.21.10"/>
    </reaction>
</comment>
<dbReference type="EC" id="3.1.21.10" evidence="13 14"/>
<protein>
    <recommendedName>
        <fullName evidence="12 13">Holliday junction resolvase RecU</fullName>
        <ecNumber evidence="13 14">3.1.21.10</ecNumber>
    </recommendedName>
    <alternativeName>
        <fullName evidence="13">Recombination protein U homolog</fullName>
    </alternativeName>
</protein>
<dbReference type="HOGENOM" id="CLU_096340_0_0_9"/>
<evidence type="ECO:0000256" key="10">
    <source>
        <dbReference type="ARBA" id="ARBA00023204"/>
    </source>
</evidence>
<keyword evidence="4 13" id="KW-0479">Metal-binding</keyword>
<dbReference type="GO" id="GO:0007059">
    <property type="term" value="P:chromosome segregation"/>
    <property type="evidence" value="ECO:0007669"/>
    <property type="project" value="UniProtKB-UniRule"/>
</dbReference>
<dbReference type="PIRSF" id="PIRSF037785">
    <property type="entry name" value="RecU"/>
    <property type="match status" value="1"/>
</dbReference>
<evidence type="ECO:0000256" key="6">
    <source>
        <dbReference type="ARBA" id="ARBA00022763"/>
    </source>
</evidence>
<evidence type="ECO:0000256" key="9">
    <source>
        <dbReference type="ARBA" id="ARBA00023172"/>
    </source>
</evidence>
<dbReference type="OrthoDB" id="9783592at2"/>
<dbReference type="GO" id="GO:0006281">
    <property type="term" value="P:DNA repair"/>
    <property type="evidence" value="ECO:0007669"/>
    <property type="project" value="UniProtKB-UniRule"/>
</dbReference>
<dbReference type="NCBIfam" id="NF002581">
    <property type="entry name" value="PRK02234.1-2"/>
    <property type="match status" value="1"/>
</dbReference>
<evidence type="ECO:0000313" key="16">
    <source>
        <dbReference type="EMBL" id="EKU93992.1"/>
    </source>
</evidence>
<feature type="region of interest" description="Disordered" evidence="15">
    <location>
        <begin position="1"/>
        <end position="42"/>
    </location>
</feature>
<organism evidence="16 17">
    <name type="scientific">Alloiococcus otitis ATCC 51267</name>
    <dbReference type="NCBI Taxonomy" id="883081"/>
    <lineage>
        <taxon>Bacteria</taxon>
        <taxon>Bacillati</taxon>
        <taxon>Bacillota</taxon>
        <taxon>Bacilli</taxon>
        <taxon>Lactobacillales</taxon>
        <taxon>Carnobacteriaceae</taxon>
        <taxon>Alloiococcus</taxon>
    </lineage>
</organism>
<evidence type="ECO:0000256" key="8">
    <source>
        <dbReference type="ARBA" id="ARBA00022842"/>
    </source>
</evidence>
<evidence type="ECO:0000256" key="3">
    <source>
        <dbReference type="ARBA" id="ARBA00022722"/>
    </source>
</evidence>
<name>K9ESR6_9LACT</name>
<dbReference type="STRING" id="883081.HMPREF9698_00472"/>
<evidence type="ECO:0000256" key="5">
    <source>
        <dbReference type="ARBA" id="ARBA00022759"/>
    </source>
</evidence>
<keyword evidence="2 13" id="KW-0963">Cytoplasm</keyword>
<evidence type="ECO:0000256" key="15">
    <source>
        <dbReference type="SAM" id="MobiDB-lite"/>
    </source>
</evidence>
<evidence type="ECO:0000256" key="12">
    <source>
        <dbReference type="ARBA" id="ARBA00029523"/>
    </source>
</evidence>
<dbReference type="NCBIfam" id="NF002584">
    <property type="entry name" value="PRK02234.1-5"/>
    <property type="match status" value="1"/>
</dbReference>
<evidence type="ECO:0000256" key="1">
    <source>
        <dbReference type="ARBA" id="ARBA00004496"/>
    </source>
</evidence>
<comment type="subcellular location">
    <subcellularLocation>
        <location evidence="1 13">Cytoplasm</location>
    </subcellularLocation>
</comment>
<keyword evidence="9 13" id="KW-0233">DNA recombination</keyword>
<sequence length="211" mass="24744">MVIRYPNGQIYREPESPKSKNKLTGSKTDPIQKLQKRRNHSNRGMKLEELINSSIEYYRQQEIAVIHKKPTPVQIVNVDYPKRSAAKITEAYFRRASTTDYNGVYKGHYLDFEAKETKYNTSFPLQNFHDHQINHMQACERQGGIVFVIIYFSTLNRCFLLEGKDLFNTWVTYQRGGRKSIPFQTVEDKGHEIEFSYQPTVPFIDIVDKLL</sequence>
<keyword evidence="7 13" id="KW-0378">Hydrolase</keyword>
<dbReference type="InterPro" id="IPR011335">
    <property type="entry name" value="Restrct_endonuc-II-like"/>
</dbReference>
<feature type="site" description="Transition state stabilizer" evidence="13">
    <location>
        <position position="115"/>
    </location>
</feature>
<feature type="binding site" evidence="13">
    <location>
        <position position="132"/>
    </location>
    <ligand>
        <name>Mg(2+)</name>
        <dbReference type="ChEBI" id="CHEBI:18420"/>
    </ligand>
</feature>
<keyword evidence="3 13" id="KW-0540">Nuclease</keyword>
<dbReference type="CDD" id="cd22354">
    <property type="entry name" value="RecU-like"/>
    <property type="match status" value="1"/>
</dbReference>
<dbReference type="RefSeq" id="WP_003776970.1">
    <property type="nucleotide sequence ID" value="NZ_JH992957.1"/>
</dbReference>
<dbReference type="GO" id="GO:0006310">
    <property type="term" value="P:DNA recombination"/>
    <property type="evidence" value="ECO:0007669"/>
    <property type="project" value="UniProtKB-UniRule"/>
</dbReference>
<dbReference type="Pfam" id="PF03838">
    <property type="entry name" value="RecU"/>
    <property type="match status" value="1"/>
</dbReference>
<dbReference type="HAMAP" id="MF_00130">
    <property type="entry name" value="RecU"/>
    <property type="match status" value="1"/>
</dbReference>
<comment type="similarity">
    <text evidence="11 13">Belongs to the RecU family.</text>
</comment>
<dbReference type="InterPro" id="IPR011856">
    <property type="entry name" value="tRNA_endonuc-like_dom_sf"/>
</dbReference>
<dbReference type="GO" id="GO:0000287">
    <property type="term" value="F:magnesium ion binding"/>
    <property type="evidence" value="ECO:0007669"/>
    <property type="project" value="UniProtKB-UniRule"/>
</dbReference>
<keyword evidence="8 13" id="KW-0460">Magnesium</keyword>
<dbReference type="GO" id="GO:0005737">
    <property type="term" value="C:cytoplasm"/>
    <property type="evidence" value="ECO:0007669"/>
    <property type="project" value="UniProtKB-SubCell"/>
</dbReference>
<feature type="binding site" evidence="13">
    <location>
        <position position="100"/>
    </location>
    <ligand>
        <name>Mg(2+)</name>
        <dbReference type="ChEBI" id="CHEBI:18420"/>
    </ligand>
</feature>
<dbReference type="GO" id="GO:0003676">
    <property type="term" value="F:nucleic acid binding"/>
    <property type="evidence" value="ECO:0007669"/>
    <property type="project" value="InterPro"/>
</dbReference>
<feature type="binding site" evidence="13">
    <location>
        <position position="113"/>
    </location>
    <ligand>
        <name>Mg(2+)</name>
        <dbReference type="ChEBI" id="CHEBI:18420"/>
    </ligand>
</feature>
<proteinExistence type="inferred from homology"/>
<dbReference type="PATRIC" id="fig|883081.3.peg.472"/>
<evidence type="ECO:0000256" key="13">
    <source>
        <dbReference type="HAMAP-Rule" id="MF_00130"/>
    </source>
</evidence>
<dbReference type="SUPFAM" id="SSF52980">
    <property type="entry name" value="Restriction endonuclease-like"/>
    <property type="match status" value="1"/>
</dbReference>
<dbReference type="AlphaFoldDB" id="K9ESR6"/>
<comment type="function">
    <text evidence="13">Endonuclease that resolves Holliday junction intermediates in genetic recombination. Cleaves mobile four-strand junctions by introducing symmetrical nicks in paired strands. Promotes annealing of linear ssDNA with homologous dsDNA. Required for DNA repair, homologous recombination and chromosome segregation.</text>
</comment>
<evidence type="ECO:0000256" key="2">
    <source>
        <dbReference type="ARBA" id="ARBA00022490"/>
    </source>
</evidence>
<keyword evidence="10 13" id="KW-0234">DNA repair</keyword>
<comment type="caution">
    <text evidence="16">The sequence shown here is derived from an EMBL/GenBank/DDBJ whole genome shotgun (WGS) entry which is preliminary data.</text>
</comment>
<evidence type="ECO:0000256" key="14">
    <source>
        <dbReference type="NCBIfam" id="TIGR00648"/>
    </source>
</evidence>
<dbReference type="Proteomes" id="UP000009875">
    <property type="component" value="Unassembled WGS sequence"/>
</dbReference>
<feature type="binding site" evidence="13">
    <location>
        <position position="98"/>
    </location>
    <ligand>
        <name>Mg(2+)</name>
        <dbReference type="ChEBI" id="CHEBI:18420"/>
    </ligand>
</feature>
<keyword evidence="17" id="KW-1185">Reference proteome</keyword>
<evidence type="ECO:0000313" key="17">
    <source>
        <dbReference type="Proteomes" id="UP000009875"/>
    </source>
</evidence>
<dbReference type="InterPro" id="IPR004612">
    <property type="entry name" value="Resolv_RecU"/>
</dbReference>
<reference evidence="16 17" key="1">
    <citation type="submission" date="2012-09" db="EMBL/GenBank/DDBJ databases">
        <title>The Genome Sequence of Alloiococcus otitis ATCC 51267.</title>
        <authorList>
            <consortium name="The Broad Institute Genome Sequencing Platform"/>
            <person name="Earl A."/>
            <person name="Ward D."/>
            <person name="Feldgarden M."/>
            <person name="Gevers D."/>
            <person name="Huys G."/>
            <person name="Walker B."/>
            <person name="Young S.K."/>
            <person name="Zeng Q."/>
            <person name="Gargeya S."/>
            <person name="Fitzgerald M."/>
            <person name="Haas B."/>
            <person name="Abouelleil A."/>
            <person name="Alvarado L."/>
            <person name="Arachchi H.M."/>
            <person name="Berlin A.M."/>
            <person name="Chapman S.B."/>
            <person name="Goldberg J."/>
            <person name="Griggs A."/>
            <person name="Gujja S."/>
            <person name="Hansen M."/>
            <person name="Howarth C."/>
            <person name="Imamovic A."/>
            <person name="Larimer J."/>
            <person name="McCowen C."/>
            <person name="Montmayeur A."/>
            <person name="Murphy C."/>
            <person name="Neiman D."/>
            <person name="Pearson M."/>
            <person name="Priest M."/>
            <person name="Roberts A."/>
            <person name="Saif S."/>
            <person name="Shea T."/>
            <person name="Sisk P."/>
            <person name="Sykes S."/>
            <person name="Wortman J."/>
            <person name="Nusbaum C."/>
            <person name="Birren B."/>
        </authorList>
    </citation>
    <scope>NUCLEOTIDE SEQUENCE [LARGE SCALE GENOMIC DNA]</scope>
    <source>
        <strain evidence="16 17">ATCC 51267</strain>
    </source>
</reference>
<dbReference type="NCBIfam" id="TIGR00648">
    <property type="entry name" value="recU"/>
    <property type="match status" value="1"/>
</dbReference>
<dbReference type="EMBL" id="AGXA01000007">
    <property type="protein sequence ID" value="EKU93992.1"/>
    <property type="molecule type" value="Genomic_DNA"/>
</dbReference>
<evidence type="ECO:0000256" key="7">
    <source>
        <dbReference type="ARBA" id="ARBA00022801"/>
    </source>
</evidence>
<evidence type="ECO:0000256" key="4">
    <source>
        <dbReference type="ARBA" id="ARBA00022723"/>
    </source>
</evidence>
<keyword evidence="5 13" id="KW-0255">Endonuclease</keyword>
<keyword evidence="6 13" id="KW-0227">DNA damage</keyword>
<accession>K9ESR6</accession>
<comment type="cofactor">
    <cofactor evidence="13">
        <name>Mg(2+)</name>
        <dbReference type="ChEBI" id="CHEBI:18420"/>
    </cofactor>
    <text evidence="13">Binds 1 Mg(2+) ion per subunit.</text>
</comment>